<dbReference type="InterPro" id="IPR011006">
    <property type="entry name" value="CheY-like_superfamily"/>
</dbReference>
<dbReference type="InterPro" id="IPR036097">
    <property type="entry name" value="HisK_dim/P_sf"/>
</dbReference>
<dbReference type="InterPro" id="IPR003594">
    <property type="entry name" value="HATPase_dom"/>
</dbReference>
<dbReference type="Pfam" id="PF13185">
    <property type="entry name" value="GAF_2"/>
    <property type="match status" value="1"/>
</dbReference>
<evidence type="ECO:0000259" key="7">
    <source>
        <dbReference type="PROSITE" id="PS50112"/>
    </source>
</evidence>
<dbReference type="CDD" id="cd00082">
    <property type="entry name" value="HisKA"/>
    <property type="match status" value="1"/>
</dbReference>
<organism evidence="8 9">
    <name type="scientific">Myxococcus xanthus</name>
    <dbReference type="NCBI Taxonomy" id="34"/>
    <lineage>
        <taxon>Bacteria</taxon>
        <taxon>Pseudomonadati</taxon>
        <taxon>Myxococcota</taxon>
        <taxon>Myxococcia</taxon>
        <taxon>Myxococcales</taxon>
        <taxon>Cystobacterineae</taxon>
        <taxon>Myxococcaceae</taxon>
        <taxon>Myxococcus</taxon>
    </lineage>
</organism>
<feature type="domain" description="Histidine kinase" evidence="6">
    <location>
        <begin position="464"/>
        <end position="684"/>
    </location>
</feature>
<dbReference type="PROSITE" id="PS50112">
    <property type="entry name" value="PAS"/>
    <property type="match status" value="1"/>
</dbReference>
<protein>
    <recommendedName>
        <fullName evidence="2">histidine kinase</fullName>
        <ecNumber evidence="2">2.7.13.3</ecNumber>
    </recommendedName>
</protein>
<dbReference type="PROSITE" id="PS50109">
    <property type="entry name" value="HIS_KIN"/>
    <property type="match status" value="1"/>
</dbReference>
<dbReference type="SUPFAM" id="SSF55785">
    <property type="entry name" value="PYP-like sensor domain (PAS domain)"/>
    <property type="match status" value="1"/>
</dbReference>
<reference evidence="8 9" key="1">
    <citation type="submission" date="2020-05" db="EMBL/GenBank/DDBJ databases">
        <authorList>
            <person name="Whitworth D."/>
        </authorList>
    </citation>
    <scope>NUCLEOTIDE SEQUENCE [LARGE SCALE GENOMIC DNA]</scope>
    <source>
        <strain evidence="8 9">AM005</strain>
    </source>
</reference>
<dbReference type="InterPro" id="IPR004358">
    <property type="entry name" value="Sig_transdc_His_kin-like_C"/>
</dbReference>
<gene>
    <name evidence="8" type="ORF">HNV28_32685</name>
</gene>
<dbReference type="SMART" id="SM00388">
    <property type="entry name" value="HisKA"/>
    <property type="match status" value="1"/>
</dbReference>
<evidence type="ECO:0000313" key="8">
    <source>
        <dbReference type="EMBL" id="NOJ83019.1"/>
    </source>
</evidence>
<dbReference type="SUPFAM" id="SSF55874">
    <property type="entry name" value="ATPase domain of HSP90 chaperone/DNA topoisomerase II/histidine kinase"/>
    <property type="match status" value="1"/>
</dbReference>
<evidence type="ECO:0000256" key="5">
    <source>
        <dbReference type="ARBA" id="ARBA00022777"/>
    </source>
</evidence>
<dbReference type="Gene3D" id="1.10.287.130">
    <property type="match status" value="1"/>
</dbReference>
<dbReference type="SUPFAM" id="SSF55781">
    <property type="entry name" value="GAF domain-like"/>
    <property type="match status" value="1"/>
</dbReference>
<comment type="caution">
    <text evidence="8">The sequence shown here is derived from an EMBL/GenBank/DDBJ whole genome shotgun (WGS) entry which is preliminary data.</text>
</comment>
<dbReference type="Pfam" id="PF00512">
    <property type="entry name" value="HisKA"/>
    <property type="match status" value="1"/>
</dbReference>
<dbReference type="Gene3D" id="3.30.450.40">
    <property type="match status" value="1"/>
</dbReference>
<dbReference type="CDD" id="cd00130">
    <property type="entry name" value="PAS"/>
    <property type="match status" value="1"/>
</dbReference>
<dbReference type="GO" id="GO:0000155">
    <property type="term" value="F:phosphorelay sensor kinase activity"/>
    <property type="evidence" value="ECO:0007669"/>
    <property type="project" value="InterPro"/>
</dbReference>
<dbReference type="InterPro" id="IPR003018">
    <property type="entry name" value="GAF"/>
</dbReference>
<dbReference type="InterPro" id="IPR003661">
    <property type="entry name" value="HisK_dim/P_dom"/>
</dbReference>
<dbReference type="Gene3D" id="3.30.450.20">
    <property type="entry name" value="PAS domain"/>
    <property type="match status" value="1"/>
</dbReference>
<accession>A0A7Y4IPH1</accession>
<proteinExistence type="predicted"/>
<dbReference type="InterPro" id="IPR013656">
    <property type="entry name" value="PAS_4"/>
</dbReference>
<dbReference type="PANTHER" id="PTHR43065:SF50">
    <property type="entry name" value="HISTIDINE KINASE"/>
    <property type="match status" value="1"/>
</dbReference>
<evidence type="ECO:0000313" key="9">
    <source>
        <dbReference type="Proteomes" id="UP000533080"/>
    </source>
</evidence>
<dbReference type="RefSeq" id="WP_171444837.1">
    <property type="nucleotide sequence ID" value="NZ_JABFNT010000160.1"/>
</dbReference>
<dbReference type="InterPro" id="IPR035965">
    <property type="entry name" value="PAS-like_dom_sf"/>
</dbReference>
<dbReference type="InterPro" id="IPR029016">
    <property type="entry name" value="GAF-like_dom_sf"/>
</dbReference>
<keyword evidence="5" id="KW-0418">Kinase</keyword>
<dbReference type="SMART" id="SM00387">
    <property type="entry name" value="HATPase_c"/>
    <property type="match status" value="1"/>
</dbReference>
<evidence type="ECO:0000256" key="1">
    <source>
        <dbReference type="ARBA" id="ARBA00000085"/>
    </source>
</evidence>
<dbReference type="NCBIfam" id="TIGR00229">
    <property type="entry name" value="sensory_box"/>
    <property type="match status" value="1"/>
</dbReference>
<dbReference type="EMBL" id="JABFNT010000160">
    <property type="protein sequence ID" value="NOJ83019.1"/>
    <property type="molecule type" value="Genomic_DNA"/>
</dbReference>
<name>A0A7Y4IPH1_MYXXA</name>
<evidence type="ECO:0000256" key="2">
    <source>
        <dbReference type="ARBA" id="ARBA00012438"/>
    </source>
</evidence>
<keyword evidence="3" id="KW-0597">Phosphoprotein</keyword>
<dbReference type="Pfam" id="PF08448">
    <property type="entry name" value="PAS_4"/>
    <property type="match status" value="1"/>
</dbReference>
<dbReference type="PANTHER" id="PTHR43065">
    <property type="entry name" value="SENSOR HISTIDINE KINASE"/>
    <property type="match status" value="1"/>
</dbReference>
<dbReference type="Proteomes" id="UP000533080">
    <property type="component" value="Unassembled WGS sequence"/>
</dbReference>
<dbReference type="SUPFAM" id="SSF47384">
    <property type="entry name" value="Homodimeric domain of signal transducing histidine kinase"/>
    <property type="match status" value="1"/>
</dbReference>
<comment type="catalytic activity">
    <reaction evidence="1">
        <text>ATP + protein L-histidine = ADP + protein N-phospho-L-histidine.</text>
        <dbReference type="EC" id="2.7.13.3"/>
    </reaction>
</comment>
<evidence type="ECO:0000256" key="3">
    <source>
        <dbReference type="ARBA" id="ARBA00022553"/>
    </source>
</evidence>
<evidence type="ECO:0000256" key="4">
    <source>
        <dbReference type="ARBA" id="ARBA00022679"/>
    </source>
</evidence>
<dbReference type="EC" id="2.7.13.3" evidence="2"/>
<dbReference type="Gene3D" id="3.30.565.10">
    <property type="entry name" value="Histidine kinase-like ATPase, C-terminal domain"/>
    <property type="match status" value="1"/>
</dbReference>
<dbReference type="Pfam" id="PF02518">
    <property type="entry name" value="HATPase_c"/>
    <property type="match status" value="1"/>
</dbReference>
<keyword evidence="4" id="KW-0808">Transferase</keyword>
<dbReference type="PRINTS" id="PR00344">
    <property type="entry name" value="BCTRLSENSOR"/>
</dbReference>
<sequence length="700" mass="76270">MFGATEQGDWMKFLCLTSDDRHPVAEELRRQGQAVFSTADVVEAGAALGHGPVDVLVVDAADLVEDARWLDALRTRARPEEPLVLGLARDGTDAALEPLLAAGVDEFLVEPFTPVQVRARRLLLERRVAARRQRRTSEAEARGEVARLASIIQMQSDVAMAGYGLDELMRLLCERSRLLCGADGAAVALLGADTDEEVNYLVASGSLTPFIGFRLKVEGSLTGASLLRGEVMRTDDSEADVRVNVTALRQVGARSMICVPLWREGRPVGVLNVTSRRPNTFEDRDVRTLELMAGLLGAAMGNAAEAQARQELMVQNTLAMGALEESQELFASFMDNIPAVAFMKDERGRRIWVNARYSRFFGYPVGADMSNVSDVELMPAASAEQSRRDDDAVLTSGKQSITEMMVPARDGTERHWLTYRFIVRERSGRRLLAGVAVDVTDRKAMQAQLVVSDRLAAVGTLAAGVAHEINNPLAFVLSNLSFLAGELHALAPELPSGRMAELEEVLREATDGAHRVRQIVRDLRTFSRGDDEVATAVNVQAVLESAITLARSELKLRAQLVRDYCEVPLVEGNEGRFGQVFLNLLINAAQAIPMGQSEQHEVRLSLRSTGDRVIIEVRDTGVGMPPEVRARIFDPFFTTKPVGEGTGLGLSICHGIVTGFGGDISVESEEGRGSTFRVSLPVARRAKEPVEPPLRMPLVG</sequence>
<dbReference type="InterPro" id="IPR036890">
    <property type="entry name" value="HATPase_C_sf"/>
</dbReference>
<dbReference type="InterPro" id="IPR000014">
    <property type="entry name" value="PAS"/>
</dbReference>
<feature type="domain" description="PAS" evidence="7">
    <location>
        <begin position="326"/>
        <end position="363"/>
    </location>
</feature>
<evidence type="ECO:0000259" key="6">
    <source>
        <dbReference type="PROSITE" id="PS50109"/>
    </source>
</evidence>
<dbReference type="SMART" id="SM00065">
    <property type="entry name" value="GAF"/>
    <property type="match status" value="1"/>
</dbReference>
<dbReference type="InterPro" id="IPR005467">
    <property type="entry name" value="His_kinase_dom"/>
</dbReference>
<dbReference type="AlphaFoldDB" id="A0A7Y4IPH1"/>
<dbReference type="SUPFAM" id="SSF52172">
    <property type="entry name" value="CheY-like"/>
    <property type="match status" value="1"/>
</dbReference>